<evidence type="ECO:0000313" key="1">
    <source>
        <dbReference type="EMBL" id="EKC31324.1"/>
    </source>
</evidence>
<dbReference type="HOGENOM" id="CLU_1512083_0_0_1"/>
<proteinExistence type="predicted"/>
<accession>K1QJI4</accession>
<reference evidence="1" key="1">
    <citation type="journal article" date="2012" name="Nature">
        <title>The oyster genome reveals stress adaptation and complexity of shell formation.</title>
        <authorList>
            <person name="Zhang G."/>
            <person name="Fang X."/>
            <person name="Guo X."/>
            <person name="Li L."/>
            <person name="Luo R."/>
            <person name="Xu F."/>
            <person name="Yang P."/>
            <person name="Zhang L."/>
            <person name="Wang X."/>
            <person name="Qi H."/>
            <person name="Xiong Z."/>
            <person name="Que H."/>
            <person name="Xie Y."/>
            <person name="Holland P.W."/>
            <person name="Paps J."/>
            <person name="Zhu Y."/>
            <person name="Wu F."/>
            <person name="Chen Y."/>
            <person name="Wang J."/>
            <person name="Peng C."/>
            <person name="Meng J."/>
            <person name="Yang L."/>
            <person name="Liu J."/>
            <person name="Wen B."/>
            <person name="Zhang N."/>
            <person name="Huang Z."/>
            <person name="Zhu Q."/>
            <person name="Feng Y."/>
            <person name="Mount A."/>
            <person name="Hedgecock D."/>
            <person name="Xu Z."/>
            <person name="Liu Y."/>
            <person name="Domazet-Loso T."/>
            <person name="Du Y."/>
            <person name="Sun X."/>
            <person name="Zhang S."/>
            <person name="Liu B."/>
            <person name="Cheng P."/>
            <person name="Jiang X."/>
            <person name="Li J."/>
            <person name="Fan D."/>
            <person name="Wang W."/>
            <person name="Fu W."/>
            <person name="Wang T."/>
            <person name="Wang B."/>
            <person name="Zhang J."/>
            <person name="Peng Z."/>
            <person name="Li Y."/>
            <person name="Li N."/>
            <person name="Wang J."/>
            <person name="Chen M."/>
            <person name="He Y."/>
            <person name="Tan F."/>
            <person name="Song X."/>
            <person name="Zheng Q."/>
            <person name="Huang R."/>
            <person name="Yang H."/>
            <person name="Du X."/>
            <person name="Chen L."/>
            <person name="Yang M."/>
            <person name="Gaffney P.M."/>
            <person name="Wang S."/>
            <person name="Luo L."/>
            <person name="She Z."/>
            <person name="Ming Y."/>
            <person name="Huang W."/>
            <person name="Zhang S."/>
            <person name="Huang B."/>
            <person name="Zhang Y."/>
            <person name="Qu T."/>
            <person name="Ni P."/>
            <person name="Miao G."/>
            <person name="Wang J."/>
            <person name="Wang Q."/>
            <person name="Steinberg C.E."/>
            <person name="Wang H."/>
            <person name="Li N."/>
            <person name="Qian L."/>
            <person name="Zhang G."/>
            <person name="Li Y."/>
            <person name="Yang H."/>
            <person name="Liu X."/>
            <person name="Wang J."/>
            <person name="Yin Y."/>
            <person name="Wang J."/>
        </authorList>
    </citation>
    <scope>NUCLEOTIDE SEQUENCE [LARGE SCALE GENOMIC DNA]</scope>
    <source>
        <strain evidence="1">05x7-T-G4-1.051#20</strain>
    </source>
</reference>
<protein>
    <submittedName>
        <fullName evidence="1">Uncharacterized protein</fullName>
    </submittedName>
</protein>
<sequence length="178" mass="20533">MVSYRFILHVSARRSLRLPFTGDNVNRGFQDGTTLRSNTLQNGIRQPSDLLGISGSNVPIAGSGNDMVTYDIKTQPTCREIQRAPVGLRECGWNAGLSRNVDQFYLNGRIAAYKIQWEHGSWSEWYVPGVNDIDIKFNVQTTYCKDYDVRPNSMRRWWAYFNEYTHIVILCEDETKKI</sequence>
<name>K1QJI4_MAGGI</name>
<dbReference type="InParanoid" id="K1QJI4"/>
<organism evidence="1">
    <name type="scientific">Magallana gigas</name>
    <name type="common">Pacific oyster</name>
    <name type="synonym">Crassostrea gigas</name>
    <dbReference type="NCBI Taxonomy" id="29159"/>
    <lineage>
        <taxon>Eukaryota</taxon>
        <taxon>Metazoa</taxon>
        <taxon>Spiralia</taxon>
        <taxon>Lophotrochozoa</taxon>
        <taxon>Mollusca</taxon>
        <taxon>Bivalvia</taxon>
        <taxon>Autobranchia</taxon>
        <taxon>Pteriomorphia</taxon>
        <taxon>Ostreida</taxon>
        <taxon>Ostreoidea</taxon>
        <taxon>Ostreidae</taxon>
        <taxon>Magallana</taxon>
    </lineage>
</organism>
<gene>
    <name evidence="1" type="ORF">CGI_10009964</name>
</gene>
<dbReference type="AlphaFoldDB" id="K1QJI4"/>
<dbReference type="EMBL" id="JH817903">
    <property type="protein sequence ID" value="EKC31324.1"/>
    <property type="molecule type" value="Genomic_DNA"/>
</dbReference>